<evidence type="ECO:0000313" key="8">
    <source>
        <dbReference type="EMBL" id="MFD0847679.1"/>
    </source>
</evidence>
<keyword evidence="2" id="KW-1003">Cell membrane</keyword>
<keyword evidence="5 6" id="KW-0472">Membrane</keyword>
<protein>
    <submittedName>
        <fullName evidence="8">Copper homeostasis membrane protein CopD</fullName>
    </submittedName>
</protein>
<evidence type="ECO:0000259" key="7">
    <source>
        <dbReference type="Pfam" id="PF05425"/>
    </source>
</evidence>
<evidence type="ECO:0000256" key="5">
    <source>
        <dbReference type="ARBA" id="ARBA00023136"/>
    </source>
</evidence>
<dbReference type="NCBIfam" id="NF033808">
    <property type="entry name" value="copper_CopD"/>
    <property type="match status" value="1"/>
</dbReference>
<gene>
    <name evidence="8" type="primary">copD</name>
    <name evidence="8" type="ORF">ACFQ00_05025</name>
</gene>
<evidence type="ECO:0000256" key="3">
    <source>
        <dbReference type="ARBA" id="ARBA00022692"/>
    </source>
</evidence>
<feature type="transmembrane region" description="Helical" evidence="6">
    <location>
        <begin position="119"/>
        <end position="137"/>
    </location>
</feature>
<dbReference type="RefSeq" id="WP_381487095.1">
    <property type="nucleotide sequence ID" value="NZ_JBHTIK010000002.1"/>
</dbReference>
<comment type="subcellular location">
    <subcellularLocation>
        <location evidence="1">Cell membrane</location>
        <topology evidence="1">Multi-pass membrane protein</topology>
    </subcellularLocation>
</comment>
<feature type="domain" description="Copper resistance protein D" evidence="7">
    <location>
        <begin position="183"/>
        <end position="285"/>
    </location>
</feature>
<keyword evidence="3 6" id="KW-0812">Transmembrane</keyword>
<accession>A0ABW3BZX8</accession>
<feature type="transmembrane region" description="Helical" evidence="6">
    <location>
        <begin position="269"/>
        <end position="290"/>
    </location>
</feature>
<reference evidence="9" key="1">
    <citation type="journal article" date="2019" name="Int. J. Syst. Evol. Microbiol.">
        <title>The Global Catalogue of Microorganisms (GCM) 10K type strain sequencing project: providing services to taxonomists for standard genome sequencing and annotation.</title>
        <authorList>
            <consortium name="The Broad Institute Genomics Platform"/>
            <consortium name="The Broad Institute Genome Sequencing Center for Infectious Disease"/>
            <person name="Wu L."/>
            <person name="Ma J."/>
        </authorList>
    </citation>
    <scope>NUCLEOTIDE SEQUENCE [LARGE SCALE GENOMIC DNA]</scope>
    <source>
        <strain evidence="9">CCUG 52537</strain>
    </source>
</reference>
<evidence type="ECO:0000313" key="9">
    <source>
        <dbReference type="Proteomes" id="UP001597124"/>
    </source>
</evidence>
<evidence type="ECO:0000256" key="2">
    <source>
        <dbReference type="ARBA" id="ARBA00022475"/>
    </source>
</evidence>
<evidence type="ECO:0000256" key="6">
    <source>
        <dbReference type="SAM" id="Phobius"/>
    </source>
</evidence>
<feature type="transmembrane region" description="Helical" evidence="6">
    <location>
        <begin position="6"/>
        <end position="25"/>
    </location>
</feature>
<dbReference type="EMBL" id="JBHTIK010000002">
    <property type="protein sequence ID" value="MFD0847679.1"/>
    <property type="molecule type" value="Genomic_DNA"/>
</dbReference>
<keyword evidence="9" id="KW-1185">Reference proteome</keyword>
<dbReference type="PANTHER" id="PTHR34820">
    <property type="entry name" value="INNER MEMBRANE PROTEIN YEBZ"/>
    <property type="match status" value="1"/>
</dbReference>
<feature type="transmembrane region" description="Helical" evidence="6">
    <location>
        <begin position="223"/>
        <end position="248"/>
    </location>
</feature>
<dbReference type="InterPro" id="IPR032694">
    <property type="entry name" value="CopC/D"/>
</dbReference>
<feature type="transmembrane region" description="Helical" evidence="6">
    <location>
        <begin position="183"/>
        <end position="203"/>
    </location>
</feature>
<evidence type="ECO:0000256" key="1">
    <source>
        <dbReference type="ARBA" id="ARBA00004651"/>
    </source>
</evidence>
<proteinExistence type="predicted"/>
<dbReference type="Proteomes" id="UP001597124">
    <property type="component" value="Unassembled WGS sequence"/>
</dbReference>
<comment type="caution">
    <text evidence="8">The sequence shown here is derived from an EMBL/GenBank/DDBJ whole genome shotgun (WGS) entry which is preliminary data.</text>
</comment>
<organism evidence="8 9">
    <name type="scientific">Sphingosinicella xenopeptidilytica</name>
    <dbReference type="NCBI Taxonomy" id="364098"/>
    <lineage>
        <taxon>Bacteria</taxon>
        <taxon>Pseudomonadati</taxon>
        <taxon>Pseudomonadota</taxon>
        <taxon>Alphaproteobacteria</taxon>
        <taxon>Sphingomonadales</taxon>
        <taxon>Sphingosinicellaceae</taxon>
        <taxon>Sphingosinicella</taxon>
    </lineage>
</organism>
<dbReference type="PANTHER" id="PTHR34820:SF4">
    <property type="entry name" value="INNER MEMBRANE PROTEIN YEBZ"/>
    <property type="match status" value="1"/>
</dbReference>
<dbReference type="InterPro" id="IPR008457">
    <property type="entry name" value="Cu-R_CopD_dom"/>
</dbReference>
<sequence length="291" mass="30987">MEWALYGARLVHYIALVPLAGILAWRLYGTAGAPTAQVVELRLRPVMLWLSLAALVGALAWAAATLLAMAGSLEAAEPAVVSYVMTETDFGRLWLARLMLLAILAGLLATGLRTPRFRAVLAMVLVAALAGTGHTQVNDPPVRYWHMAGDALHLVAAAFWIGGLVPLWLFLRTENDARQLAVALHRFSAMGYIAVAVLGVTGLTNMLLSVTDLSALLSTTWGWLLAVKLAAFAAMLLLAAANRFHLLAALERRGGDTVGLRRRLQGHVAMEYGLGLGILGLVAALGMNALP</sequence>
<dbReference type="InterPro" id="IPR047689">
    <property type="entry name" value="CopD"/>
</dbReference>
<evidence type="ECO:0000256" key="4">
    <source>
        <dbReference type="ARBA" id="ARBA00022989"/>
    </source>
</evidence>
<name>A0ABW3BZX8_SPHXN</name>
<feature type="transmembrane region" description="Helical" evidence="6">
    <location>
        <begin position="152"/>
        <end position="171"/>
    </location>
</feature>
<dbReference type="Pfam" id="PF05425">
    <property type="entry name" value="CopD"/>
    <property type="match status" value="1"/>
</dbReference>
<feature type="transmembrane region" description="Helical" evidence="6">
    <location>
        <begin position="46"/>
        <end position="73"/>
    </location>
</feature>
<feature type="transmembrane region" description="Helical" evidence="6">
    <location>
        <begin position="93"/>
        <end position="112"/>
    </location>
</feature>
<keyword evidence="4 6" id="KW-1133">Transmembrane helix</keyword>